<dbReference type="GO" id="GO:0003677">
    <property type="term" value="F:DNA binding"/>
    <property type="evidence" value="ECO:0007669"/>
    <property type="project" value="UniProtKB-UniRule"/>
</dbReference>
<proteinExistence type="predicted"/>
<dbReference type="InterPro" id="IPR007889">
    <property type="entry name" value="HTH_Psq"/>
</dbReference>
<dbReference type="EMBL" id="CAKOFQ010006773">
    <property type="protein sequence ID" value="CAH1970309.1"/>
    <property type="molecule type" value="Genomic_DNA"/>
</dbReference>
<dbReference type="Proteomes" id="UP001152888">
    <property type="component" value="Unassembled WGS sequence"/>
</dbReference>
<dbReference type="PROSITE" id="PS50960">
    <property type="entry name" value="HTH_PSQ"/>
    <property type="match status" value="1"/>
</dbReference>
<keyword evidence="9" id="KW-1185">Reference proteome</keyword>
<comment type="caution">
    <text evidence="8">The sequence shown here is derived from an EMBL/GenBank/DDBJ whole genome shotgun (WGS) entry which is preliminary data.</text>
</comment>
<dbReference type="Gene3D" id="1.10.10.60">
    <property type="entry name" value="Homeodomain-like"/>
    <property type="match status" value="1"/>
</dbReference>
<feature type="region of interest" description="Disordered" evidence="5">
    <location>
        <begin position="1"/>
        <end position="22"/>
    </location>
</feature>
<keyword evidence="2 4" id="KW-0238">DNA-binding</keyword>
<dbReference type="Pfam" id="PF03221">
    <property type="entry name" value="HTH_Tnp_Tc5"/>
    <property type="match status" value="1"/>
</dbReference>
<evidence type="ECO:0000256" key="1">
    <source>
        <dbReference type="ARBA" id="ARBA00004123"/>
    </source>
</evidence>
<comment type="subcellular location">
    <subcellularLocation>
        <location evidence="1 4">Nucleus</location>
    </subcellularLocation>
</comment>
<feature type="domain" description="HTH CENPB-type" evidence="7">
    <location>
        <begin position="221"/>
        <end position="298"/>
    </location>
</feature>
<dbReference type="InterPro" id="IPR006600">
    <property type="entry name" value="HTH_CenpB_DNA-bd_dom"/>
</dbReference>
<feature type="DNA-binding region" description="H-T-H motif" evidence="4">
    <location>
        <begin position="191"/>
        <end position="211"/>
    </location>
</feature>
<gene>
    <name evidence="8" type="ORF">ACAOBT_LOCUS8859</name>
</gene>
<dbReference type="SUPFAM" id="SSF46689">
    <property type="entry name" value="Homeodomain-like"/>
    <property type="match status" value="1"/>
</dbReference>
<feature type="domain" description="HTH psq-type" evidence="6">
    <location>
        <begin position="163"/>
        <end position="215"/>
    </location>
</feature>
<name>A0A9P0K8W6_ACAOB</name>
<sequence>MEMRQVCMVDDPVPEDTTAQSPRKVRVTPIVLRDASRWRGVNHKFISLGIKFDRAVAVDAGIRIIPKSEDDYRRIVRLFREEEVPHHTFPLPSERNIHAVIRGVHATLSEIEIKEELQQRGYSPLHIIRLKRGGGVPMPLVVVILPKIEKSQELFNEHELLETKSARKRKQWQSDDMRKAIEDVRSNRLGYLSAAKRYDVPRATLYRLCNKEGSPDTVCSTTLGRKTALPPELETELVNYLLIMDQMYYGLTRKDLRSMAFQLARRNSLPHPFSFLRESAGKDWLYGFMKRHKASLSIRKPTGTSLNRALGFNKEDVNEFF</sequence>
<evidence type="ECO:0000256" key="4">
    <source>
        <dbReference type="PROSITE-ProRule" id="PRU00320"/>
    </source>
</evidence>
<dbReference type="AlphaFoldDB" id="A0A9P0K8W6"/>
<evidence type="ECO:0008006" key="10">
    <source>
        <dbReference type="Google" id="ProtNLM"/>
    </source>
</evidence>
<reference evidence="8" key="1">
    <citation type="submission" date="2022-03" db="EMBL/GenBank/DDBJ databases">
        <authorList>
            <person name="Sayadi A."/>
        </authorList>
    </citation>
    <scope>NUCLEOTIDE SEQUENCE</scope>
</reference>
<protein>
    <recommendedName>
        <fullName evidence="10">HTH psq-type domain-containing protein</fullName>
    </recommendedName>
</protein>
<accession>A0A9P0K8W6</accession>
<evidence type="ECO:0000313" key="8">
    <source>
        <dbReference type="EMBL" id="CAH1970309.1"/>
    </source>
</evidence>
<evidence type="ECO:0000259" key="6">
    <source>
        <dbReference type="PROSITE" id="PS50960"/>
    </source>
</evidence>
<dbReference type="OrthoDB" id="6434386at2759"/>
<dbReference type="GO" id="GO:0005634">
    <property type="term" value="C:nucleus"/>
    <property type="evidence" value="ECO:0007669"/>
    <property type="project" value="UniProtKB-SubCell"/>
</dbReference>
<evidence type="ECO:0000256" key="3">
    <source>
        <dbReference type="ARBA" id="ARBA00023242"/>
    </source>
</evidence>
<dbReference type="Pfam" id="PF05225">
    <property type="entry name" value="HTH_psq"/>
    <property type="match status" value="1"/>
</dbReference>
<organism evidence="8 9">
    <name type="scientific">Acanthoscelides obtectus</name>
    <name type="common">Bean weevil</name>
    <name type="synonym">Bruchus obtectus</name>
    <dbReference type="NCBI Taxonomy" id="200917"/>
    <lineage>
        <taxon>Eukaryota</taxon>
        <taxon>Metazoa</taxon>
        <taxon>Ecdysozoa</taxon>
        <taxon>Arthropoda</taxon>
        <taxon>Hexapoda</taxon>
        <taxon>Insecta</taxon>
        <taxon>Pterygota</taxon>
        <taxon>Neoptera</taxon>
        <taxon>Endopterygota</taxon>
        <taxon>Coleoptera</taxon>
        <taxon>Polyphaga</taxon>
        <taxon>Cucujiformia</taxon>
        <taxon>Chrysomeloidea</taxon>
        <taxon>Chrysomelidae</taxon>
        <taxon>Bruchinae</taxon>
        <taxon>Bruchini</taxon>
        <taxon>Acanthoscelides</taxon>
    </lineage>
</organism>
<keyword evidence="3 4" id="KW-0539">Nucleus</keyword>
<evidence type="ECO:0000256" key="2">
    <source>
        <dbReference type="ARBA" id="ARBA00023125"/>
    </source>
</evidence>
<dbReference type="PROSITE" id="PS51253">
    <property type="entry name" value="HTH_CENPB"/>
    <property type="match status" value="1"/>
</dbReference>
<dbReference type="InterPro" id="IPR009057">
    <property type="entry name" value="Homeodomain-like_sf"/>
</dbReference>
<evidence type="ECO:0000313" key="9">
    <source>
        <dbReference type="Proteomes" id="UP001152888"/>
    </source>
</evidence>
<evidence type="ECO:0000256" key="5">
    <source>
        <dbReference type="SAM" id="MobiDB-lite"/>
    </source>
</evidence>
<evidence type="ECO:0000259" key="7">
    <source>
        <dbReference type="PROSITE" id="PS51253"/>
    </source>
</evidence>